<name>B8HXH4_CYAP4</name>
<organism evidence="2">
    <name type="scientific">Cyanothece sp. (strain PCC 7425 / ATCC 29141)</name>
    <dbReference type="NCBI Taxonomy" id="395961"/>
    <lineage>
        <taxon>Bacteria</taxon>
        <taxon>Bacillati</taxon>
        <taxon>Cyanobacteriota</taxon>
        <taxon>Cyanophyceae</taxon>
        <taxon>Gomontiellales</taxon>
        <taxon>Cyanothecaceae</taxon>
        <taxon>Cyanothece</taxon>
    </lineage>
</organism>
<reference evidence="2" key="1">
    <citation type="submission" date="2009-01" db="EMBL/GenBank/DDBJ databases">
        <title>Complete sequence of chromosome Cyanothece sp. PCC 7425.</title>
        <authorList>
            <consortium name="US DOE Joint Genome Institute"/>
            <person name="Lucas S."/>
            <person name="Copeland A."/>
            <person name="Lapidus A."/>
            <person name="Glavina del Rio T."/>
            <person name="Dalin E."/>
            <person name="Tice H."/>
            <person name="Bruce D."/>
            <person name="Goodwin L."/>
            <person name="Pitluck S."/>
            <person name="Sims D."/>
            <person name="Meineke L."/>
            <person name="Brettin T."/>
            <person name="Detter J.C."/>
            <person name="Han C."/>
            <person name="Larimer F."/>
            <person name="Land M."/>
            <person name="Hauser L."/>
            <person name="Kyrpides N."/>
            <person name="Ovchinnikova G."/>
            <person name="Liberton M."/>
            <person name="Stoeckel J."/>
            <person name="Banerjee A."/>
            <person name="Singh A."/>
            <person name="Page L."/>
            <person name="Sato H."/>
            <person name="Zhao L."/>
            <person name="Sherman L."/>
            <person name="Pakrasi H."/>
            <person name="Richardson P."/>
        </authorList>
    </citation>
    <scope>NUCLEOTIDE SEQUENCE</scope>
    <source>
        <strain evidence="2">PCC 7425</strain>
    </source>
</reference>
<dbReference type="KEGG" id="cyn:Cyan7425_4206"/>
<dbReference type="eggNOG" id="COG1442">
    <property type="taxonomic scope" value="Bacteria"/>
</dbReference>
<dbReference type="STRING" id="395961.Cyan7425_4206"/>
<protein>
    <submittedName>
        <fullName evidence="2">Glycosyl transferase family 8</fullName>
    </submittedName>
</protein>
<dbReference type="GO" id="GO:0016757">
    <property type="term" value="F:glycosyltransferase activity"/>
    <property type="evidence" value="ECO:0007669"/>
    <property type="project" value="InterPro"/>
</dbReference>
<feature type="compositionally biased region" description="Basic and acidic residues" evidence="1">
    <location>
        <begin position="271"/>
        <end position="285"/>
    </location>
</feature>
<gene>
    <name evidence="2" type="ordered locus">Cyan7425_4206</name>
</gene>
<keyword evidence="2" id="KW-0808">Transferase</keyword>
<dbReference type="SUPFAM" id="SSF53448">
    <property type="entry name" value="Nucleotide-diphospho-sugar transferases"/>
    <property type="match status" value="1"/>
</dbReference>
<dbReference type="EMBL" id="CP001344">
    <property type="protein sequence ID" value="ACL46519.1"/>
    <property type="molecule type" value="Genomic_DNA"/>
</dbReference>
<evidence type="ECO:0000313" key="2">
    <source>
        <dbReference type="EMBL" id="ACL46519.1"/>
    </source>
</evidence>
<sequence length="306" mass="35705">MLNEDVVRVFVGADRSQQLAVKVLEHSIHRHTSVPVQVLPMIDLDVKQPADPKNWGRTGFSFSRFRIPKLAGYQGKAIYLDADMLVMKDIAALWNIPFNGAKIVIQADLPEKHQATHHKYGAPTQRIKQCAVMLLDCGNLDWEVDRIIADLDQGKYTYEDLMYQFCLLKEDEIRYSVPFEWNSLEYFDAETCLIHYTDMATQPWVSARNPLAYLWMEEVRLMLRTNKISWEEIQAEVDLGYFRPSLISELKYGHYIPPLLYPTWQRLSDSHDRRSNYQPHREAYQRKKVRQQAMETGVGRQSPSIP</sequence>
<dbReference type="PANTHER" id="PTHR35105:SF2">
    <property type="entry name" value="PROTEIN CDI"/>
    <property type="match status" value="1"/>
</dbReference>
<proteinExistence type="predicted"/>
<dbReference type="HOGENOM" id="CLU_908263_0_0_3"/>
<dbReference type="Gene3D" id="3.90.550.10">
    <property type="entry name" value="Spore Coat Polysaccharide Biosynthesis Protein SpsA, Chain A"/>
    <property type="match status" value="1"/>
</dbReference>
<dbReference type="AlphaFoldDB" id="B8HXH4"/>
<accession>B8HXH4</accession>
<feature type="region of interest" description="Disordered" evidence="1">
    <location>
        <begin position="271"/>
        <end position="306"/>
    </location>
</feature>
<dbReference type="Pfam" id="PF01501">
    <property type="entry name" value="Glyco_transf_8"/>
    <property type="match status" value="1"/>
</dbReference>
<evidence type="ECO:0000256" key="1">
    <source>
        <dbReference type="SAM" id="MobiDB-lite"/>
    </source>
</evidence>
<dbReference type="InterPro" id="IPR002495">
    <property type="entry name" value="Glyco_trans_8"/>
</dbReference>
<dbReference type="InterPro" id="IPR029044">
    <property type="entry name" value="Nucleotide-diphossugar_trans"/>
</dbReference>
<dbReference type="PANTHER" id="PTHR35105">
    <property type="entry name" value="EXPRESSED PROTEIN"/>
    <property type="match status" value="1"/>
</dbReference>